<name>A0A174H5Q5_9FIRM</name>
<dbReference type="Pfam" id="PF13749">
    <property type="entry name" value="HATPase_c_4"/>
    <property type="match status" value="1"/>
</dbReference>
<dbReference type="Gene3D" id="1.10.10.10">
    <property type="entry name" value="Winged helix-like DNA-binding domain superfamily/Winged helix DNA-binding domain"/>
    <property type="match status" value="1"/>
</dbReference>
<dbReference type="InterPro" id="IPR038475">
    <property type="entry name" value="RecG_C_sf"/>
</dbReference>
<dbReference type="SUPFAM" id="SSF46785">
    <property type="entry name" value="Winged helix' DNA-binding domain"/>
    <property type="match status" value="1"/>
</dbReference>
<dbReference type="AlphaFoldDB" id="A0A174H5Q5"/>
<dbReference type="InterPro" id="IPR036388">
    <property type="entry name" value="WH-like_DNA-bd_sf"/>
</dbReference>
<sequence>MQIMEMARGCNQSFEELPSIDQQLTFSKLSIELIRVLGIEQLNRDILKTLELYSDQNGFNNAAALLADTNSFKGIDIIRFGNSINEIMERKSLENISILLQMEQCIQMFHQYYRYEKIEGMDRKSVDKIPERDFREAVANALVHRMWDIPASIKISMYSDKIEISSPGGLPAGISEDEYLNGQISLLRNPIIGNVFFRLKYIEKFGTGIMRINYAYKDALIKPDYHIFSNSIQIILPVIKSDYKLNETEKKLLNILKINGSMTRNEIEKAAEIDKSKAIRGLNRLIEKKMIQKRDLGRGTKYEIV</sequence>
<evidence type="ECO:0000313" key="2">
    <source>
        <dbReference type="EMBL" id="CUO68757.1"/>
    </source>
</evidence>
<feature type="domain" description="Transcription regulator TrmB N-terminal" evidence="1">
    <location>
        <begin position="242"/>
        <end position="305"/>
    </location>
</feature>
<dbReference type="InterPro" id="IPR002831">
    <property type="entry name" value="Tscrpt_reg_TrmB_N"/>
</dbReference>
<dbReference type="Pfam" id="PF01978">
    <property type="entry name" value="TrmB"/>
    <property type="match status" value="1"/>
</dbReference>
<evidence type="ECO:0000313" key="3">
    <source>
        <dbReference type="Proteomes" id="UP000095645"/>
    </source>
</evidence>
<dbReference type="Proteomes" id="UP000095645">
    <property type="component" value="Unassembled WGS sequence"/>
</dbReference>
<dbReference type="Gene3D" id="3.30.565.60">
    <property type="match status" value="1"/>
</dbReference>
<proteinExistence type="predicted"/>
<dbReference type="EMBL" id="CYZP01000055">
    <property type="protein sequence ID" value="CUO68757.1"/>
    <property type="molecule type" value="Genomic_DNA"/>
</dbReference>
<accession>A0A174H5Q5</accession>
<reference evidence="2 3" key="1">
    <citation type="submission" date="2015-09" db="EMBL/GenBank/DDBJ databases">
        <authorList>
            <consortium name="Pathogen Informatics"/>
        </authorList>
    </citation>
    <scope>NUCLEOTIDE SEQUENCE [LARGE SCALE GENOMIC DNA]</scope>
    <source>
        <strain evidence="2 3">2789STDY5834861</strain>
    </source>
</reference>
<dbReference type="PANTHER" id="PTHR30595:SF6">
    <property type="entry name" value="SCHLAFEN ALBA-2 DOMAIN-CONTAINING PROTEIN"/>
    <property type="match status" value="1"/>
</dbReference>
<dbReference type="PANTHER" id="PTHR30595">
    <property type="entry name" value="GLPR-RELATED TRANSCRIPTIONAL REPRESSOR"/>
    <property type="match status" value="1"/>
</dbReference>
<protein>
    <submittedName>
        <fullName evidence="2">Predicted transcriptional regulator</fullName>
    </submittedName>
</protein>
<evidence type="ECO:0000259" key="1">
    <source>
        <dbReference type="Pfam" id="PF01978"/>
    </source>
</evidence>
<gene>
    <name evidence="2" type="ORF">ERS852476_03635</name>
</gene>
<dbReference type="InterPro" id="IPR036390">
    <property type="entry name" value="WH_DNA-bd_sf"/>
</dbReference>
<organism evidence="2 3">
    <name type="scientific">Blautia obeum</name>
    <dbReference type="NCBI Taxonomy" id="40520"/>
    <lineage>
        <taxon>Bacteria</taxon>
        <taxon>Bacillati</taxon>
        <taxon>Bacillota</taxon>
        <taxon>Clostridia</taxon>
        <taxon>Lachnospirales</taxon>
        <taxon>Lachnospiraceae</taxon>
        <taxon>Blautia</taxon>
    </lineage>
</organism>